<dbReference type="InterPro" id="IPR054539">
    <property type="entry name" value="Beta-prop_PDH"/>
</dbReference>
<organism evidence="2 3">
    <name type="scientific">Cesiribacter andamanensis AMV16</name>
    <dbReference type="NCBI Taxonomy" id="1279009"/>
    <lineage>
        <taxon>Bacteria</taxon>
        <taxon>Pseudomonadati</taxon>
        <taxon>Bacteroidota</taxon>
        <taxon>Cytophagia</taxon>
        <taxon>Cytophagales</taxon>
        <taxon>Cesiribacteraceae</taxon>
        <taxon>Cesiribacter</taxon>
    </lineage>
</organism>
<reference evidence="2 3" key="1">
    <citation type="journal article" date="2013" name="Genome Announc.">
        <title>Draft Genome Sequence of Cesiribacter andamanensis Strain AMV16T, Isolated from a Soil Sample from a Mud Volcano in the Andaman Islands, India.</title>
        <authorList>
            <person name="Shivaji S."/>
            <person name="Ara S."/>
            <person name="Begum Z."/>
            <person name="Srinivas T.N."/>
            <person name="Singh A."/>
            <person name="Kumar Pinnaka A."/>
        </authorList>
    </citation>
    <scope>NUCLEOTIDE SEQUENCE [LARGE SCALE GENOMIC DNA]</scope>
    <source>
        <strain evidence="2 3">AMV16</strain>
    </source>
</reference>
<keyword evidence="3" id="KW-1185">Reference proteome</keyword>
<comment type="caution">
    <text evidence="2">The sequence shown here is derived from an EMBL/GenBank/DDBJ whole genome shotgun (WGS) entry which is preliminary data.</text>
</comment>
<evidence type="ECO:0000313" key="2">
    <source>
        <dbReference type="EMBL" id="EMR02218.1"/>
    </source>
</evidence>
<dbReference type="Proteomes" id="UP000011910">
    <property type="component" value="Unassembled WGS sequence"/>
</dbReference>
<proteinExistence type="predicted"/>
<dbReference type="OrthoDB" id="9811395at2"/>
<evidence type="ECO:0000259" key="1">
    <source>
        <dbReference type="Pfam" id="PF22807"/>
    </source>
</evidence>
<dbReference type="SUPFAM" id="SSF50952">
    <property type="entry name" value="Soluble quinoprotein glucose dehydrogenase"/>
    <property type="match status" value="1"/>
</dbReference>
<sequence length="98" mass="10977">MDMLFYTGSQFPAEYRNQAFVSLHGSWNRSEPSGYKIVRIRFENGQPREADDFISGFLLPDKKSHIARPCGMAQLPDGSLLLTDDGGGVIYRISYKGS</sequence>
<feature type="domain" description="Pyrroloquinoline quinone-dependent pyranose dehydrogenase beta-propeller" evidence="1">
    <location>
        <begin position="1"/>
        <end position="94"/>
    </location>
</feature>
<dbReference type="eggNOG" id="COG2133">
    <property type="taxonomic scope" value="Bacteria"/>
</dbReference>
<evidence type="ECO:0000313" key="3">
    <source>
        <dbReference type="Proteomes" id="UP000011910"/>
    </source>
</evidence>
<dbReference type="InterPro" id="IPR011042">
    <property type="entry name" value="6-blade_b-propeller_TolB-like"/>
</dbReference>
<accession>M7N0J9</accession>
<dbReference type="InterPro" id="IPR011041">
    <property type="entry name" value="Quinoprot_gluc/sorb_DH_b-prop"/>
</dbReference>
<dbReference type="RefSeq" id="WP_009196047.1">
    <property type="nucleotide sequence ID" value="NZ_AODQ01000068.1"/>
</dbReference>
<dbReference type="STRING" id="1279009.ADICEAN_02657"/>
<dbReference type="Pfam" id="PF22807">
    <property type="entry name" value="TrAA12"/>
    <property type="match status" value="1"/>
</dbReference>
<name>M7N0J9_9BACT</name>
<gene>
    <name evidence="2" type="ORF">ADICEAN_02657</name>
</gene>
<dbReference type="AlphaFoldDB" id="M7N0J9"/>
<dbReference type="EMBL" id="AODQ01000068">
    <property type="protein sequence ID" value="EMR02218.1"/>
    <property type="molecule type" value="Genomic_DNA"/>
</dbReference>
<protein>
    <recommendedName>
        <fullName evidence="1">Pyrroloquinoline quinone-dependent pyranose dehydrogenase beta-propeller domain-containing protein</fullName>
    </recommendedName>
</protein>
<dbReference type="Gene3D" id="2.120.10.30">
    <property type="entry name" value="TolB, C-terminal domain"/>
    <property type="match status" value="1"/>
</dbReference>